<sequence>MAHDTTHVHKSNTKRIWTVFIIMSVVTLVEVFLGIIKPEFLTDTYFISLKLLNWIFIILTIVKAYYIAWAFMHLEGETKGLRRAVVWTSTFLIIYLVFILLTEGDYVYEVMHRGNIAWDF</sequence>
<dbReference type="OrthoDB" id="981917at2"/>
<evidence type="ECO:0000256" key="5">
    <source>
        <dbReference type="ARBA" id="ARBA00023136"/>
    </source>
</evidence>
<evidence type="ECO:0000256" key="1">
    <source>
        <dbReference type="ARBA" id="ARBA00004651"/>
    </source>
</evidence>
<gene>
    <name evidence="7" type="ORF">SAMN06296241_0477</name>
</gene>
<comment type="subcellular location">
    <subcellularLocation>
        <location evidence="1">Cell membrane</location>
        <topology evidence="1">Multi-pass membrane protein</topology>
    </subcellularLocation>
</comment>
<dbReference type="AlphaFoldDB" id="A0A285X0U1"/>
<evidence type="ECO:0000256" key="3">
    <source>
        <dbReference type="ARBA" id="ARBA00022692"/>
    </source>
</evidence>
<feature type="transmembrane region" description="Helical" evidence="6">
    <location>
        <begin position="84"/>
        <end position="101"/>
    </location>
</feature>
<dbReference type="EMBL" id="OCMF01000001">
    <property type="protein sequence ID" value="SOC78957.1"/>
    <property type="molecule type" value="Genomic_DNA"/>
</dbReference>
<dbReference type="Pfam" id="PF03626">
    <property type="entry name" value="COX4_pro"/>
    <property type="match status" value="1"/>
</dbReference>
<proteinExistence type="predicted"/>
<dbReference type="GO" id="GO:0005886">
    <property type="term" value="C:plasma membrane"/>
    <property type="evidence" value="ECO:0007669"/>
    <property type="project" value="UniProtKB-SubCell"/>
</dbReference>
<dbReference type="Proteomes" id="UP000219193">
    <property type="component" value="Unassembled WGS sequence"/>
</dbReference>
<keyword evidence="4 6" id="KW-1133">Transmembrane helix</keyword>
<keyword evidence="2" id="KW-1003">Cell membrane</keyword>
<organism evidence="7 8">
    <name type="scientific">Salinimicrobium sediminis</name>
    <dbReference type="NCBI Taxonomy" id="1343891"/>
    <lineage>
        <taxon>Bacteria</taxon>
        <taxon>Pseudomonadati</taxon>
        <taxon>Bacteroidota</taxon>
        <taxon>Flavobacteriia</taxon>
        <taxon>Flavobacteriales</taxon>
        <taxon>Flavobacteriaceae</taxon>
        <taxon>Salinimicrobium</taxon>
    </lineage>
</organism>
<dbReference type="RefSeq" id="WP_097054735.1">
    <property type="nucleotide sequence ID" value="NZ_OCMF01000001.1"/>
</dbReference>
<evidence type="ECO:0000313" key="8">
    <source>
        <dbReference type="Proteomes" id="UP000219193"/>
    </source>
</evidence>
<evidence type="ECO:0000256" key="4">
    <source>
        <dbReference type="ARBA" id="ARBA00022989"/>
    </source>
</evidence>
<protein>
    <submittedName>
        <fullName evidence="7">Cytochrome C oxidase subunit IV</fullName>
    </submittedName>
</protein>
<feature type="transmembrane region" description="Helical" evidence="6">
    <location>
        <begin position="51"/>
        <end position="72"/>
    </location>
</feature>
<keyword evidence="8" id="KW-1185">Reference proteome</keyword>
<feature type="transmembrane region" description="Helical" evidence="6">
    <location>
        <begin position="16"/>
        <end position="36"/>
    </location>
</feature>
<evidence type="ECO:0000256" key="6">
    <source>
        <dbReference type="SAM" id="Phobius"/>
    </source>
</evidence>
<evidence type="ECO:0000256" key="2">
    <source>
        <dbReference type="ARBA" id="ARBA00022475"/>
    </source>
</evidence>
<evidence type="ECO:0000313" key="7">
    <source>
        <dbReference type="EMBL" id="SOC78957.1"/>
    </source>
</evidence>
<name>A0A285X0U1_9FLAO</name>
<keyword evidence="3 6" id="KW-0812">Transmembrane</keyword>
<dbReference type="InterPro" id="IPR005171">
    <property type="entry name" value="Cyt_c_oxidase_su4_prok"/>
</dbReference>
<keyword evidence="5 6" id="KW-0472">Membrane</keyword>
<reference evidence="8" key="1">
    <citation type="submission" date="2017-09" db="EMBL/GenBank/DDBJ databases">
        <authorList>
            <person name="Varghese N."/>
            <person name="Submissions S."/>
        </authorList>
    </citation>
    <scope>NUCLEOTIDE SEQUENCE [LARGE SCALE GENOMIC DNA]</scope>
    <source>
        <strain evidence="8">CGMCC 1.12641</strain>
    </source>
</reference>
<accession>A0A285X0U1</accession>